<dbReference type="PROSITE" id="PS50057">
    <property type="entry name" value="FERM_3"/>
    <property type="match status" value="1"/>
</dbReference>
<evidence type="ECO:0000256" key="1">
    <source>
        <dbReference type="ARBA" id="ARBA00004496"/>
    </source>
</evidence>
<evidence type="ECO:0000256" key="5">
    <source>
        <dbReference type="SAM" id="MobiDB-lite"/>
    </source>
</evidence>
<dbReference type="Pfam" id="PF11819">
    <property type="entry name" value="CUPID"/>
    <property type="match status" value="1"/>
</dbReference>
<dbReference type="GO" id="GO:0090162">
    <property type="term" value="P:establishment of epithelial cell polarity"/>
    <property type="evidence" value="ECO:0007669"/>
    <property type="project" value="InterPro"/>
</dbReference>
<gene>
    <name evidence="7" type="ORF">PMAYCL1PPCAC_17749</name>
</gene>
<evidence type="ECO:0000259" key="6">
    <source>
        <dbReference type="PROSITE" id="PS50057"/>
    </source>
</evidence>
<feature type="compositionally biased region" description="Acidic residues" evidence="5">
    <location>
        <begin position="404"/>
        <end position="413"/>
    </location>
</feature>
<feature type="compositionally biased region" description="Low complexity" evidence="5">
    <location>
        <begin position="387"/>
        <end position="397"/>
    </location>
</feature>
<dbReference type="SUPFAM" id="SSF47031">
    <property type="entry name" value="Second domain of FERM"/>
    <property type="match status" value="1"/>
</dbReference>
<accession>A0AAN5CNB1</accession>
<protein>
    <recommendedName>
        <fullName evidence="6">FERM domain-containing protein</fullName>
    </recommendedName>
</protein>
<dbReference type="EMBL" id="BTRK01000004">
    <property type="protein sequence ID" value="GMR47554.1"/>
    <property type="molecule type" value="Genomic_DNA"/>
</dbReference>
<dbReference type="CDD" id="cd14473">
    <property type="entry name" value="FERM_B-lobe"/>
    <property type="match status" value="1"/>
</dbReference>
<dbReference type="Pfam" id="PF00373">
    <property type="entry name" value="FERM_M"/>
    <property type="match status" value="1"/>
</dbReference>
<dbReference type="Pfam" id="PF09379">
    <property type="entry name" value="FERM_N"/>
    <property type="match status" value="1"/>
</dbReference>
<feature type="region of interest" description="Disordered" evidence="5">
    <location>
        <begin position="782"/>
        <end position="825"/>
    </location>
</feature>
<feature type="coiled-coil region" evidence="4">
    <location>
        <begin position="449"/>
        <end position="476"/>
    </location>
</feature>
<dbReference type="InterPro" id="IPR035963">
    <property type="entry name" value="FERM_2"/>
</dbReference>
<dbReference type="AlphaFoldDB" id="A0AAN5CNB1"/>
<organism evidence="7 8">
    <name type="scientific">Pristionchus mayeri</name>
    <dbReference type="NCBI Taxonomy" id="1317129"/>
    <lineage>
        <taxon>Eukaryota</taxon>
        <taxon>Metazoa</taxon>
        <taxon>Ecdysozoa</taxon>
        <taxon>Nematoda</taxon>
        <taxon>Chromadorea</taxon>
        <taxon>Rhabditida</taxon>
        <taxon>Rhabditina</taxon>
        <taxon>Diplogasteromorpha</taxon>
        <taxon>Diplogasteroidea</taxon>
        <taxon>Neodiplogasteridae</taxon>
        <taxon>Pristionchus</taxon>
    </lineage>
</organism>
<proteinExistence type="predicted"/>
<dbReference type="InterPro" id="IPR029071">
    <property type="entry name" value="Ubiquitin-like_domsf"/>
</dbReference>
<dbReference type="SUPFAM" id="SSF50729">
    <property type="entry name" value="PH domain-like"/>
    <property type="match status" value="1"/>
</dbReference>
<keyword evidence="3 4" id="KW-0175">Coiled coil</keyword>
<dbReference type="Pfam" id="PF09380">
    <property type="entry name" value="FERM_C"/>
    <property type="match status" value="1"/>
</dbReference>
<dbReference type="SMART" id="SM01196">
    <property type="entry name" value="FERM_C"/>
    <property type="match status" value="1"/>
</dbReference>
<dbReference type="InterPro" id="IPR047176">
    <property type="entry name" value="FRMD4A/B"/>
</dbReference>
<dbReference type="PANTHER" id="PTHR46079">
    <property type="entry name" value="FERM DOMAIN-CONTAINING PROTEIN 4"/>
    <property type="match status" value="1"/>
</dbReference>
<keyword evidence="2" id="KW-0963">Cytoplasm</keyword>
<feature type="compositionally biased region" description="Low complexity" evidence="5">
    <location>
        <begin position="715"/>
        <end position="726"/>
    </location>
</feature>
<dbReference type="PANTHER" id="PTHR46079:SF2">
    <property type="entry name" value="FERM DOMAIN-CONTAINING PROTEIN"/>
    <property type="match status" value="1"/>
</dbReference>
<evidence type="ECO:0000256" key="4">
    <source>
        <dbReference type="SAM" id="Coils"/>
    </source>
</evidence>
<keyword evidence="8" id="KW-1185">Reference proteome</keyword>
<dbReference type="InterPro" id="IPR018980">
    <property type="entry name" value="FERM_PH-like_C"/>
</dbReference>
<dbReference type="GO" id="GO:0005737">
    <property type="term" value="C:cytoplasm"/>
    <property type="evidence" value="ECO:0007669"/>
    <property type="project" value="UniProtKB-SubCell"/>
</dbReference>
<dbReference type="InterPro" id="IPR018979">
    <property type="entry name" value="FERM_N"/>
</dbReference>
<sequence>MERRLNKARNYLSLPRKSSMNGQCRHASIRLLDGESLEVTILPRISVEELHNVVADHSGLDPSDRRYFGLAWIDENSKQYHWLSGDKKLLESELPSTAKTTGKIILHHNVKFFVDDFSCLSQVSTVQLYFLDSQQQLAREQLDLSISDHIQLASLLIHIFNGDYQEESQSLELLRIVVPLPRRLAKDGILTQTEWESKVLKEYGELSGLQRGTAIVRFMQVAQQSSTYGSRFYRVVDQSNSPCVLALNSKGIVQFNRNDLAAPLRVFEWRHIDNIYYKECHFSIEVRNSRSLARDQESKEDGAETNSRSRTVPTHHIFTFIVDSSFSCRSLWSSSISQHQFYLDQCTLHENNPFTPSTSQSGVDQSELCERLNRLVSKSSLAPSIHSLSSLHTSSNSRMPLVEVSDEREEEEEVNGREESRDAENRREERAHEYKGRSAEQRAADLVRYKRLVQLKNELKKKLAERENELRKICIAEGELTGVMPNEIRLTLRPGEEVPKLKRRIGTSFNFTSDLLKSSKVDRVMDLETEVEINRKIVAAADRLAKDKSTNKSVRKKRQKDLAAAQSKLKGLESNLQQIRLSASKPDVSLRDEEANGLRQWSASSLRSNGLTSKSCPTTPRGSMPDLAGTVSEGEEEETEAVSRPASCSLSREGHISMKMPSSISVSSSSAAPSGTSSSSLTSNSSMGTGRSVRRRIEEESEDVHRELPPSYDGYRSSASYKSSYRTVHYPTLQEQESRKRTDDDDERRGFVNVKTGWEPYQHTSPLRVLPSRPSPYQHDQFFPTGSLDRRMNKRLPPTRNSMGALRESPLPMSRDASPSTQRVTTFPVSSNAPLVFRKPISSQQSVPLLPSISPSSYHLQGASPSSLLSRLPPSSFSSSRLPSQPDPHMEALIDFYRDRQSSKTPKTATIV</sequence>
<dbReference type="InterPro" id="IPR021774">
    <property type="entry name" value="CUPID"/>
</dbReference>
<name>A0AAN5CNB1_9BILA</name>
<feature type="compositionally biased region" description="Polar residues" evidence="5">
    <location>
        <begin position="601"/>
        <end position="621"/>
    </location>
</feature>
<dbReference type="Proteomes" id="UP001328107">
    <property type="component" value="Unassembled WGS sequence"/>
</dbReference>
<feature type="region of interest" description="Disordered" evidence="5">
    <location>
        <begin position="601"/>
        <end position="756"/>
    </location>
</feature>
<feature type="compositionally biased region" description="Low complexity" evidence="5">
    <location>
        <begin position="864"/>
        <end position="884"/>
    </location>
</feature>
<dbReference type="InterPro" id="IPR014352">
    <property type="entry name" value="FERM/acyl-CoA-bd_prot_sf"/>
</dbReference>
<dbReference type="InterPro" id="IPR019748">
    <property type="entry name" value="FERM_central"/>
</dbReference>
<feature type="compositionally biased region" description="Low complexity" evidence="5">
    <location>
        <begin position="657"/>
        <end position="686"/>
    </location>
</feature>
<dbReference type="InterPro" id="IPR011993">
    <property type="entry name" value="PH-like_dom_sf"/>
</dbReference>
<dbReference type="InterPro" id="IPR000299">
    <property type="entry name" value="FERM_domain"/>
</dbReference>
<feature type="coiled-coil region" evidence="4">
    <location>
        <begin position="555"/>
        <end position="582"/>
    </location>
</feature>
<reference evidence="8" key="1">
    <citation type="submission" date="2022-10" db="EMBL/GenBank/DDBJ databases">
        <title>Genome assembly of Pristionchus species.</title>
        <authorList>
            <person name="Yoshida K."/>
            <person name="Sommer R.J."/>
        </authorList>
    </citation>
    <scope>NUCLEOTIDE SEQUENCE [LARGE SCALE GENOMIC DNA]</scope>
    <source>
        <strain evidence="8">RS5460</strain>
    </source>
</reference>
<dbReference type="SMART" id="SM00295">
    <property type="entry name" value="B41"/>
    <property type="match status" value="1"/>
</dbReference>
<feature type="region of interest" description="Disordered" evidence="5">
    <location>
        <begin position="860"/>
        <end position="887"/>
    </location>
</feature>
<feature type="domain" description="FERM" evidence="6">
    <location>
        <begin position="25"/>
        <end position="346"/>
    </location>
</feature>
<feature type="compositionally biased region" description="Basic and acidic residues" evidence="5">
    <location>
        <begin position="736"/>
        <end position="750"/>
    </location>
</feature>
<evidence type="ECO:0000256" key="3">
    <source>
        <dbReference type="ARBA" id="ARBA00023054"/>
    </source>
</evidence>
<dbReference type="Gene3D" id="2.30.29.30">
    <property type="entry name" value="Pleckstrin-homology domain (PH domain)/Phosphotyrosine-binding domain (PTB)"/>
    <property type="match status" value="1"/>
</dbReference>
<evidence type="ECO:0000256" key="2">
    <source>
        <dbReference type="ARBA" id="ARBA00022490"/>
    </source>
</evidence>
<dbReference type="SUPFAM" id="SSF54236">
    <property type="entry name" value="Ubiquitin-like"/>
    <property type="match status" value="1"/>
</dbReference>
<evidence type="ECO:0000313" key="8">
    <source>
        <dbReference type="Proteomes" id="UP001328107"/>
    </source>
</evidence>
<comment type="subcellular location">
    <subcellularLocation>
        <location evidence="1">Cytoplasm</location>
    </subcellularLocation>
</comment>
<evidence type="ECO:0000313" key="7">
    <source>
        <dbReference type="EMBL" id="GMR47554.1"/>
    </source>
</evidence>
<feature type="region of interest" description="Disordered" evidence="5">
    <location>
        <begin position="387"/>
        <end position="440"/>
    </location>
</feature>
<comment type="caution">
    <text evidence="7">The sequence shown here is derived from an EMBL/GenBank/DDBJ whole genome shotgun (WGS) entry which is preliminary data.</text>
</comment>
<feature type="compositionally biased region" description="Basic and acidic residues" evidence="5">
    <location>
        <begin position="414"/>
        <end position="440"/>
    </location>
</feature>
<dbReference type="Gene3D" id="3.10.20.90">
    <property type="entry name" value="Phosphatidylinositol 3-kinase Catalytic Subunit, Chain A, domain 1"/>
    <property type="match status" value="1"/>
</dbReference>
<dbReference type="Gene3D" id="1.20.80.10">
    <property type="match status" value="1"/>
</dbReference>
<dbReference type="InterPro" id="IPR019749">
    <property type="entry name" value="Band_41_domain"/>
</dbReference>
<feature type="compositionally biased region" description="Basic and acidic residues" evidence="5">
    <location>
        <begin position="695"/>
        <end position="708"/>
    </location>
</feature>